<dbReference type="Proteomes" id="UP000028719">
    <property type="component" value="Unassembled WGS sequence"/>
</dbReference>
<proteinExistence type="predicted"/>
<protein>
    <submittedName>
        <fullName evidence="1">Uncharacterized protein</fullName>
    </submittedName>
</protein>
<comment type="caution">
    <text evidence="1">The sequence shown here is derived from an EMBL/GenBank/DDBJ whole genome shotgun (WGS) entry which is preliminary data.</text>
</comment>
<name>A0ABR4UI97_9FLAO</name>
<reference evidence="1 2" key="1">
    <citation type="submission" date="2014-07" db="EMBL/GenBank/DDBJ databases">
        <title>Genome of Chryseobacterium vrystaatense LMG 22846.</title>
        <authorList>
            <person name="Pipes S.E."/>
            <person name="Stropko S.J."/>
            <person name="Newman J.D."/>
        </authorList>
    </citation>
    <scope>NUCLEOTIDE SEQUENCE [LARGE SCALE GENOMIC DNA]</scope>
    <source>
        <strain evidence="1 2">LMG 22846</strain>
    </source>
</reference>
<organism evidence="1 2">
    <name type="scientific">Chryseobacterium vrystaatense</name>
    <dbReference type="NCBI Taxonomy" id="307480"/>
    <lineage>
        <taxon>Bacteria</taxon>
        <taxon>Pseudomonadati</taxon>
        <taxon>Bacteroidota</taxon>
        <taxon>Flavobacteriia</taxon>
        <taxon>Flavobacteriales</taxon>
        <taxon>Weeksellaceae</taxon>
        <taxon>Chryseobacterium group</taxon>
        <taxon>Chryseobacterium</taxon>
    </lineage>
</organism>
<evidence type="ECO:0000313" key="2">
    <source>
        <dbReference type="Proteomes" id="UP000028719"/>
    </source>
</evidence>
<accession>A0ABR4UI97</accession>
<dbReference type="EMBL" id="JPRI01000008">
    <property type="protein sequence ID" value="KFF24424.1"/>
    <property type="molecule type" value="Genomic_DNA"/>
</dbReference>
<gene>
    <name evidence="1" type="ORF">IW16_19040</name>
</gene>
<sequence length="74" mass="8814">MLISFIRINDFSKNVRGQLKQHWACSEILSIHQGIIRYNGNRTTRFPLYRTFWNKLISTGSLIFARNDVYSKMF</sequence>
<evidence type="ECO:0000313" key="1">
    <source>
        <dbReference type="EMBL" id="KFF24424.1"/>
    </source>
</evidence>
<keyword evidence="2" id="KW-1185">Reference proteome</keyword>